<accession>A0A939GKP7</accession>
<sequence length="204" mass="24378">MRIELSYLLKHQFFVRGKDVARSLSWNRNGKPSGDIYVVSHWSKKDTPTLNLMYKTTDRETGEVEQRNDTIYLESVPSNLGKGEVLYFLCPESGQRCRILYRAYDSRIWKSREAYKNRLYYTGQKCSKLDLFNTRYWELDDVIKKIHKERVVETYRGRITRRFARLQELEFKKKCADHMRWSPAGMTLRIRRAIFDENGNVKPC</sequence>
<name>A0A939GKP7_9BACT</name>
<organism evidence="1 2">
    <name type="scientific">Fibrella rubiginis</name>
    <dbReference type="NCBI Taxonomy" id="2817060"/>
    <lineage>
        <taxon>Bacteria</taxon>
        <taxon>Pseudomonadati</taxon>
        <taxon>Bacteroidota</taxon>
        <taxon>Cytophagia</taxon>
        <taxon>Cytophagales</taxon>
        <taxon>Spirosomataceae</taxon>
        <taxon>Fibrella</taxon>
    </lineage>
</organism>
<evidence type="ECO:0000313" key="1">
    <source>
        <dbReference type="EMBL" id="MBO0938207.1"/>
    </source>
</evidence>
<dbReference type="Proteomes" id="UP000664034">
    <property type="component" value="Unassembled WGS sequence"/>
</dbReference>
<protein>
    <submittedName>
        <fullName evidence="1">Uncharacterized protein</fullName>
    </submittedName>
</protein>
<proteinExistence type="predicted"/>
<comment type="caution">
    <text evidence="1">The sequence shown here is derived from an EMBL/GenBank/DDBJ whole genome shotgun (WGS) entry which is preliminary data.</text>
</comment>
<keyword evidence="2" id="KW-1185">Reference proteome</keyword>
<evidence type="ECO:0000313" key="2">
    <source>
        <dbReference type="Proteomes" id="UP000664034"/>
    </source>
</evidence>
<dbReference type="AlphaFoldDB" id="A0A939GKP7"/>
<dbReference type="RefSeq" id="WP_207365739.1">
    <property type="nucleotide sequence ID" value="NZ_JAFMYV010000008.1"/>
</dbReference>
<reference evidence="1" key="1">
    <citation type="submission" date="2021-03" db="EMBL/GenBank/DDBJ databases">
        <title>Fibrella sp. HMF5335 genome sequencing and assembly.</title>
        <authorList>
            <person name="Kang H."/>
            <person name="Kim H."/>
            <person name="Bae S."/>
            <person name="Joh K."/>
        </authorList>
    </citation>
    <scope>NUCLEOTIDE SEQUENCE</scope>
    <source>
        <strain evidence="1">HMF5335</strain>
    </source>
</reference>
<gene>
    <name evidence="1" type="ORF">J2I47_16765</name>
</gene>
<dbReference type="EMBL" id="JAFMYV010000008">
    <property type="protein sequence ID" value="MBO0938207.1"/>
    <property type="molecule type" value="Genomic_DNA"/>
</dbReference>